<keyword evidence="2" id="KW-0479">Metal-binding</keyword>
<keyword evidence="5 6" id="KW-0482">Metalloprotease</keyword>
<dbReference type="GO" id="GO:0016020">
    <property type="term" value="C:membrane"/>
    <property type="evidence" value="ECO:0007669"/>
    <property type="project" value="TreeGrafter"/>
</dbReference>
<evidence type="ECO:0000256" key="6">
    <source>
        <dbReference type="RuleBase" id="RU003983"/>
    </source>
</evidence>
<dbReference type="CDD" id="cd07331">
    <property type="entry name" value="M48C_Oma1_like"/>
    <property type="match status" value="1"/>
</dbReference>
<comment type="caution">
    <text evidence="9">The sequence shown here is derived from an EMBL/GenBank/DDBJ whole genome shotgun (WGS) entry which is preliminary data.</text>
</comment>
<feature type="chain" id="PRO_5031496366" evidence="7">
    <location>
        <begin position="30"/>
        <end position="280"/>
    </location>
</feature>
<keyword evidence="4 6" id="KW-0862">Zinc</keyword>
<dbReference type="PROSITE" id="PS51257">
    <property type="entry name" value="PROKAR_LIPOPROTEIN"/>
    <property type="match status" value="1"/>
</dbReference>
<evidence type="ECO:0000259" key="8">
    <source>
        <dbReference type="Pfam" id="PF01435"/>
    </source>
</evidence>
<evidence type="ECO:0000313" key="9">
    <source>
        <dbReference type="EMBL" id="HHI97365.1"/>
    </source>
</evidence>
<proteinExistence type="inferred from homology"/>
<dbReference type="InterPro" id="IPR001915">
    <property type="entry name" value="Peptidase_M48"/>
</dbReference>
<feature type="signal peptide" evidence="7">
    <location>
        <begin position="1"/>
        <end position="29"/>
    </location>
</feature>
<evidence type="ECO:0000256" key="7">
    <source>
        <dbReference type="SAM" id="SignalP"/>
    </source>
</evidence>
<dbReference type="GO" id="GO:0046872">
    <property type="term" value="F:metal ion binding"/>
    <property type="evidence" value="ECO:0007669"/>
    <property type="project" value="UniProtKB-KW"/>
</dbReference>
<keyword evidence="3 6" id="KW-0378">Hydrolase</keyword>
<accession>A0A7V5U2P4</accession>
<evidence type="ECO:0000256" key="1">
    <source>
        <dbReference type="ARBA" id="ARBA00022670"/>
    </source>
</evidence>
<dbReference type="Proteomes" id="UP000886101">
    <property type="component" value="Unassembled WGS sequence"/>
</dbReference>
<evidence type="ECO:0000256" key="3">
    <source>
        <dbReference type="ARBA" id="ARBA00022801"/>
    </source>
</evidence>
<dbReference type="Gene3D" id="3.30.2010.10">
    <property type="entry name" value="Metalloproteases ('zincins'), catalytic domain"/>
    <property type="match status" value="1"/>
</dbReference>
<feature type="domain" description="Peptidase M48" evidence="8">
    <location>
        <begin position="69"/>
        <end position="252"/>
    </location>
</feature>
<dbReference type="EMBL" id="DROK01000168">
    <property type="protein sequence ID" value="HHI97365.1"/>
    <property type="molecule type" value="Genomic_DNA"/>
</dbReference>
<sequence>MSPPRLNYATCRLLFLPLFFLFLAACATAPVTGRKQFIIIDPQTELRLGLEASREILKKEKICRDPELNAIVKRVGERIARATGKNLPWEFWVIDKPKVINAFCLPGGKVFVYTGIIPVAKNEAGLAAVLGHEIGHAIARHGAERLSLGLAAAFGEVLLAEVLDLKDPETRKIFLTAYGLGATVGVILPYSRKQELEADHIGLYLMARAGYDPREALRFWQRMRAAARGKPRPPAFLSTHPTDEARIAAIKRLLPEILPVYENNPHRYGLGENLPAPHCR</sequence>
<dbReference type="InterPro" id="IPR051156">
    <property type="entry name" value="Mito/Outer_Membr_Metalloprot"/>
</dbReference>
<dbReference type="Pfam" id="PF01435">
    <property type="entry name" value="Peptidase_M48"/>
    <property type="match status" value="1"/>
</dbReference>
<dbReference type="GO" id="GO:0004222">
    <property type="term" value="F:metalloendopeptidase activity"/>
    <property type="evidence" value="ECO:0007669"/>
    <property type="project" value="InterPro"/>
</dbReference>
<name>A0A7V5U2P4_9BACT</name>
<comment type="cofactor">
    <cofactor evidence="6">
        <name>Zn(2+)</name>
        <dbReference type="ChEBI" id="CHEBI:29105"/>
    </cofactor>
    <text evidence="6">Binds 1 zinc ion per subunit.</text>
</comment>
<dbReference type="PANTHER" id="PTHR22726:SF1">
    <property type="entry name" value="METALLOENDOPEPTIDASE OMA1, MITOCHONDRIAL"/>
    <property type="match status" value="1"/>
</dbReference>
<evidence type="ECO:0000256" key="4">
    <source>
        <dbReference type="ARBA" id="ARBA00022833"/>
    </source>
</evidence>
<evidence type="ECO:0000256" key="2">
    <source>
        <dbReference type="ARBA" id="ARBA00022723"/>
    </source>
</evidence>
<evidence type="ECO:0000256" key="5">
    <source>
        <dbReference type="ARBA" id="ARBA00023049"/>
    </source>
</evidence>
<dbReference type="GO" id="GO:0051603">
    <property type="term" value="P:proteolysis involved in protein catabolic process"/>
    <property type="evidence" value="ECO:0007669"/>
    <property type="project" value="TreeGrafter"/>
</dbReference>
<dbReference type="AlphaFoldDB" id="A0A7V5U2P4"/>
<keyword evidence="1 6" id="KW-0645">Protease</keyword>
<organism evidence="9">
    <name type="scientific">Thermodesulfatator atlanticus</name>
    <dbReference type="NCBI Taxonomy" id="501497"/>
    <lineage>
        <taxon>Bacteria</taxon>
        <taxon>Pseudomonadati</taxon>
        <taxon>Thermodesulfobacteriota</taxon>
        <taxon>Thermodesulfobacteria</taxon>
        <taxon>Thermodesulfobacteriales</taxon>
        <taxon>Thermodesulfatatoraceae</taxon>
        <taxon>Thermodesulfatator</taxon>
    </lineage>
</organism>
<protein>
    <submittedName>
        <fullName evidence="9">M48 family peptidase</fullName>
    </submittedName>
</protein>
<comment type="similarity">
    <text evidence="6">Belongs to the peptidase M48 family.</text>
</comment>
<dbReference type="PANTHER" id="PTHR22726">
    <property type="entry name" value="METALLOENDOPEPTIDASE OMA1"/>
    <property type="match status" value="1"/>
</dbReference>
<gene>
    <name evidence="9" type="ORF">ENJ96_05890</name>
</gene>
<keyword evidence="7" id="KW-0732">Signal</keyword>
<reference evidence="9" key="1">
    <citation type="journal article" date="2020" name="mSystems">
        <title>Genome- and Community-Level Interaction Insights into Carbon Utilization and Element Cycling Functions of Hydrothermarchaeota in Hydrothermal Sediment.</title>
        <authorList>
            <person name="Zhou Z."/>
            <person name="Liu Y."/>
            <person name="Xu W."/>
            <person name="Pan J."/>
            <person name="Luo Z.H."/>
            <person name="Li M."/>
        </authorList>
    </citation>
    <scope>NUCLEOTIDE SEQUENCE [LARGE SCALE GENOMIC DNA]</scope>
    <source>
        <strain evidence="9">HyVt-533</strain>
    </source>
</reference>